<dbReference type="InterPro" id="IPR014030">
    <property type="entry name" value="Ketoacyl_synth_N"/>
</dbReference>
<keyword evidence="8" id="KW-0443">Lipid metabolism</keyword>
<evidence type="ECO:0000256" key="8">
    <source>
        <dbReference type="ARBA" id="ARBA00023098"/>
    </source>
</evidence>
<dbReference type="NCBIfam" id="TIGR03150">
    <property type="entry name" value="fabF"/>
    <property type="match status" value="1"/>
</dbReference>
<comment type="pathway">
    <text evidence="1 14">Lipid metabolism; fatty acid biosynthesis.</text>
</comment>
<evidence type="ECO:0000256" key="11">
    <source>
        <dbReference type="ARBA" id="ARBA00024006"/>
    </source>
</evidence>
<name>A0ABT1HU79_STRSD</name>
<dbReference type="InterPro" id="IPR017568">
    <property type="entry name" value="3-oxoacyl-ACP_synth-2"/>
</dbReference>
<dbReference type="InterPro" id="IPR014031">
    <property type="entry name" value="Ketoacyl_synth_C"/>
</dbReference>
<evidence type="ECO:0000313" key="17">
    <source>
        <dbReference type="EMBL" id="MCP2259042.1"/>
    </source>
</evidence>
<keyword evidence="5 14" id="KW-0444">Lipid biosynthesis</keyword>
<sequence length="420" mass="44350">MSLEELRKLRRRVVVTGYGVVTPIGNTVDEYWASLVAGRSGIGPVQRFDASDLPVRIAGEVKDFDPVDYMPKPLARRLDSFSQYGLAAAVQAAEMAKLPVGEGMGERTGVIVGSGYGAANLVFDSVLRMHEKGPRIVSPMFAATSGIDNPAGEIAIRFGATGPSGAMSTACATGNTCVGEAARMIQYGVADVMFAGATDNCLNRLDVTSTARAGALSQRNDEPEKASRPFDVDRDGFVMSAGAGVLVLEEAGHAERRGAPILAEFLGYGATTDAHHMTAPHPEGLGAKNAIRRALEDAGVEPDEIDYVNAHGTSTKLNDTVELGALREVLGEHATRIPVSSVKSMQGHLMGAAGAVELVATIEAMRAGVVPPTINLDNPEVTDFNLVPHRAQEWTTRTAMSNSFGFGGRNAVVVVRRYEG</sequence>
<reference evidence="17 18" key="1">
    <citation type="submission" date="2022-06" db="EMBL/GenBank/DDBJ databases">
        <title>Genomic Encyclopedia of Archaeal and Bacterial Type Strains, Phase II (KMG-II): from individual species to whole genera.</title>
        <authorList>
            <person name="Goeker M."/>
        </authorList>
    </citation>
    <scope>NUCLEOTIDE SEQUENCE [LARGE SCALE GENOMIC DNA]</scope>
    <source>
        <strain evidence="17 18">DSM 40477</strain>
    </source>
</reference>
<evidence type="ECO:0000313" key="18">
    <source>
        <dbReference type="Proteomes" id="UP001205311"/>
    </source>
</evidence>
<gene>
    <name evidence="17" type="ORF">LX15_002743</name>
</gene>
<protein>
    <recommendedName>
        <fullName evidence="4 14">3-oxoacyl-[acyl-carrier-protein] synthase 2</fullName>
        <ecNumber evidence="3 14">2.3.1.179</ecNumber>
    </recommendedName>
</protein>
<dbReference type="CDD" id="cd00834">
    <property type="entry name" value="KAS_I_II"/>
    <property type="match status" value="1"/>
</dbReference>
<dbReference type="PROSITE" id="PS52004">
    <property type="entry name" value="KS3_2"/>
    <property type="match status" value="1"/>
</dbReference>
<dbReference type="PANTHER" id="PTHR11712:SF336">
    <property type="entry name" value="3-OXOACYL-[ACYL-CARRIER-PROTEIN] SYNTHASE, MITOCHONDRIAL"/>
    <property type="match status" value="1"/>
</dbReference>
<dbReference type="Gene3D" id="3.40.47.10">
    <property type="match status" value="1"/>
</dbReference>
<dbReference type="EC" id="2.3.1.179" evidence="3 14"/>
<feature type="domain" description="Ketosynthase family 3 (KS3)" evidence="16">
    <location>
        <begin position="10"/>
        <end position="417"/>
    </location>
</feature>
<organism evidence="17 18">
    <name type="scientific">Streptoalloteichus tenebrarius (strain ATCC 17920 / DSM 40477 / JCM 4838 / CBS 697.72 / NBRC 16177 / NCIMB 11028 / NRRL B-12390 / A12253. 1 / ISP 5477)</name>
    <name type="common">Streptomyces tenebrarius</name>
    <dbReference type="NCBI Taxonomy" id="1933"/>
    <lineage>
        <taxon>Bacteria</taxon>
        <taxon>Bacillati</taxon>
        <taxon>Actinomycetota</taxon>
        <taxon>Actinomycetes</taxon>
        <taxon>Pseudonocardiales</taxon>
        <taxon>Pseudonocardiaceae</taxon>
        <taxon>Streptoalloteichus</taxon>
    </lineage>
</organism>
<keyword evidence="6 14" id="KW-0808">Transferase</keyword>
<comment type="function">
    <text evidence="11 14">Involved in the type II fatty acid elongation cycle. Catalyzes the elongation of a wide range of acyl-ACP by the addition of two carbons from malonyl-ACP to an acyl acceptor. Can efficiently catalyze the conversion of palmitoleoyl-ACP (cis-hexadec-9-enoyl-ACP) to cis-vaccenoyl-ACP (cis-octadec-11-enoyl-ACP), an essential step in the thermal regulation of fatty acid composition.</text>
</comment>
<dbReference type="InterPro" id="IPR020841">
    <property type="entry name" value="PKS_Beta-ketoAc_synthase_dom"/>
</dbReference>
<dbReference type="PANTHER" id="PTHR11712">
    <property type="entry name" value="POLYKETIDE SYNTHASE-RELATED"/>
    <property type="match status" value="1"/>
</dbReference>
<evidence type="ECO:0000256" key="1">
    <source>
        <dbReference type="ARBA" id="ARBA00005194"/>
    </source>
</evidence>
<dbReference type="EMBL" id="JAMTCP010000013">
    <property type="protein sequence ID" value="MCP2259042.1"/>
    <property type="molecule type" value="Genomic_DNA"/>
</dbReference>
<evidence type="ECO:0000256" key="5">
    <source>
        <dbReference type="ARBA" id="ARBA00022516"/>
    </source>
</evidence>
<dbReference type="InterPro" id="IPR018201">
    <property type="entry name" value="Ketoacyl_synth_AS"/>
</dbReference>
<keyword evidence="18" id="KW-1185">Reference proteome</keyword>
<evidence type="ECO:0000256" key="14">
    <source>
        <dbReference type="PIRNR" id="PIRNR000447"/>
    </source>
</evidence>
<evidence type="ECO:0000256" key="10">
    <source>
        <dbReference type="ARBA" id="ARBA00023315"/>
    </source>
</evidence>
<comment type="catalytic activity">
    <reaction evidence="13 14">
        <text>a fatty acyl-[ACP] + malonyl-[ACP] + H(+) = a 3-oxoacyl-[ACP] + holo-[ACP] + CO2</text>
        <dbReference type="Rhea" id="RHEA:22836"/>
        <dbReference type="Rhea" id="RHEA-COMP:9623"/>
        <dbReference type="Rhea" id="RHEA-COMP:9685"/>
        <dbReference type="Rhea" id="RHEA-COMP:9916"/>
        <dbReference type="Rhea" id="RHEA-COMP:14125"/>
        <dbReference type="ChEBI" id="CHEBI:15378"/>
        <dbReference type="ChEBI" id="CHEBI:16526"/>
        <dbReference type="ChEBI" id="CHEBI:64479"/>
        <dbReference type="ChEBI" id="CHEBI:78449"/>
        <dbReference type="ChEBI" id="CHEBI:78776"/>
        <dbReference type="ChEBI" id="CHEBI:138651"/>
    </reaction>
</comment>
<evidence type="ECO:0000256" key="12">
    <source>
        <dbReference type="ARBA" id="ARBA00047318"/>
    </source>
</evidence>
<evidence type="ECO:0000256" key="15">
    <source>
        <dbReference type="RuleBase" id="RU003694"/>
    </source>
</evidence>
<dbReference type="Pfam" id="PF02801">
    <property type="entry name" value="Ketoacyl-synt_C"/>
    <property type="match status" value="1"/>
</dbReference>
<evidence type="ECO:0000256" key="7">
    <source>
        <dbReference type="ARBA" id="ARBA00022832"/>
    </source>
</evidence>
<dbReference type="InterPro" id="IPR016039">
    <property type="entry name" value="Thiolase-like"/>
</dbReference>
<evidence type="ECO:0000256" key="9">
    <source>
        <dbReference type="ARBA" id="ARBA00023160"/>
    </source>
</evidence>
<dbReference type="SUPFAM" id="SSF53901">
    <property type="entry name" value="Thiolase-like"/>
    <property type="match status" value="2"/>
</dbReference>
<dbReference type="RefSeq" id="WP_253669952.1">
    <property type="nucleotide sequence ID" value="NZ_JAMTCP010000013.1"/>
</dbReference>
<comment type="catalytic activity">
    <reaction evidence="12 14">
        <text>(9Z)-hexadecenoyl-[ACP] + malonyl-[ACP] + H(+) = 3-oxo-(11Z)-octadecenoyl-[ACP] + holo-[ACP] + CO2</text>
        <dbReference type="Rhea" id="RHEA:55040"/>
        <dbReference type="Rhea" id="RHEA-COMP:9623"/>
        <dbReference type="Rhea" id="RHEA-COMP:9685"/>
        <dbReference type="Rhea" id="RHEA-COMP:10800"/>
        <dbReference type="Rhea" id="RHEA-COMP:14074"/>
        <dbReference type="ChEBI" id="CHEBI:15378"/>
        <dbReference type="ChEBI" id="CHEBI:16526"/>
        <dbReference type="ChEBI" id="CHEBI:64479"/>
        <dbReference type="ChEBI" id="CHEBI:78449"/>
        <dbReference type="ChEBI" id="CHEBI:83989"/>
        <dbReference type="ChEBI" id="CHEBI:138538"/>
        <dbReference type="EC" id="2.3.1.179"/>
    </reaction>
</comment>
<dbReference type="PROSITE" id="PS00606">
    <property type="entry name" value="KS3_1"/>
    <property type="match status" value="1"/>
</dbReference>
<evidence type="ECO:0000256" key="3">
    <source>
        <dbReference type="ARBA" id="ARBA00012356"/>
    </source>
</evidence>
<evidence type="ECO:0000256" key="2">
    <source>
        <dbReference type="ARBA" id="ARBA00008467"/>
    </source>
</evidence>
<evidence type="ECO:0000259" key="16">
    <source>
        <dbReference type="PROSITE" id="PS52004"/>
    </source>
</evidence>
<comment type="similarity">
    <text evidence="2 14 15">Belongs to the thiolase-like superfamily. Beta-ketoacyl-ACP synthases family.</text>
</comment>
<evidence type="ECO:0000256" key="6">
    <source>
        <dbReference type="ARBA" id="ARBA00022679"/>
    </source>
</evidence>
<dbReference type="SMART" id="SM00825">
    <property type="entry name" value="PKS_KS"/>
    <property type="match status" value="1"/>
</dbReference>
<dbReference type="Pfam" id="PF00109">
    <property type="entry name" value="ketoacyl-synt"/>
    <property type="match status" value="1"/>
</dbReference>
<keyword evidence="9 14" id="KW-0275">Fatty acid biosynthesis</keyword>
<dbReference type="NCBIfam" id="NF005589">
    <property type="entry name" value="PRK07314.1"/>
    <property type="match status" value="1"/>
</dbReference>
<evidence type="ECO:0000256" key="4">
    <source>
        <dbReference type="ARBA" id="ARBA00014657"/>
    </source>
</evidence>
<accession>A0ABT1HU79</accession>
<keyword evidence="7" id="KW-0276">Fatty acid metabolism</keyword>
<proteinExistence type="inferred from homology"/>
<dbReference type="PIRSF" id="PIRSF000447">
    <property type="entry name" value="KAS_II"/>
    <property type="match status" value="1"/>
</dbReference>
<evidence type="ECO:0000256" key="13">
    <source>
        <dbReference type="ARBA" id="ARBA00047659"/>
    </source>
</evidence>
<keyword evidence="10 14" id="KW-0012">Acyltransferase</keyword>
<dbReference type="InterPro" id="IPR000794">
    <property type="entry name" value="Beta-ketoacyl_synthase"/>
</dbReference>
<dbReference type="Proteomes" id="UP001205311">
    <property type="component" value="Unassembled WGS sequence"/>
</dbReference>
<comment type="caution">
    <text evidence="17">The sequence shown here is derived from an EMBL/GenBank/DDBJ whole genome shotgun (WGS) entry which is preliminary data.</text>
</comment>